<dbReference type="CTD" id="51110"/>
<reference evidence="12" key="2">
    <citation type="journal article" date="2007" name="PLoS Biol.">
        <title>Survey sequencing and comparative analysis of the elephant shark (Callorhinchus milii) genome.</title>
        <authorList>
            <person name="Venkatesh B."/>
            <person name="Kirkness E.F."/>
            <person name="Loh Y.H."/>
            <person name="Halpern A.L."/>
            <person name="Lee A.P."/>
            <person name="Johnson J."/>
            <person name="Dandona N."/>
            <person name="Viswanathan L.D."/>
            <person name="Tay A."/>
            <person name="Venter J.C."/>
            <person name="Strausberg R.L."/>
            <person name="Brenner S."/>
        </authorList>
    </citation>
    <scope>NUCLEOTIDE SEQUENCE [LARGE SCALE GENOMIC DNA]</scope>
</reference>
<keyword evidence="7" id="KW-0862">Zinc</keyword>
<dbReference type="Pfam" id="PF17778">
    <property type="entry name" value="WHD_BLACT"/>
    <property type="match status" value="1"/>
</dbReference>
<dbReference type="CDD" id="cd07722">
    <property type="entry name" value="LACTB2-like_MBL-fold"/>
    <property type="match status" value="1"/>
</dbReference>
<dbReference type="OrthoDB" id="17458at2759"/>
<dbReference type="InterPro" id="IPR047921">
    <property type="entry name" value="LACTB2-like_MBL-fold"/>
</dbReference>
<dbReference type="FunFam" id="1.10.10.10:FF:000328">
    <property type="entry name" value="Lactamase beta 2"/>
    <property type="match status" value="1"/>
</dbReference>
<organism evidence="10">
    <name type="scientific">Callorhinchus milii</name>
    <name type="common">Ghost shark</name>
    <dbReference type="NCBI Taxonomy" id="7868"/>
    <lineage>
        <taxon>Eukaryota</taxon>
        <taxon>Metazoa</taxon>
        <taxon>Chordata</taxon>
        <taxon>Craniata</taxon>
        <taxon>Vertebrata</taxon>
        <taxon>Chondrichthyes</taxon>
        <taxon>Holocephali</taxon>
        <taxon>Chimaeriformes</taxon>
        <taxon>Callorhinchidae</taxon>
        <taxon>Callorhinchus</taxon>
    </lineage>
</organism>
<dbReference type="STRING" id="7868.ENSCMIP00000003206"/>
<dbReference type="FunFam" id="3.60.15.10:FF:000017">
    <property type="entry name" value="Lactamase beta 2"/>
    <property type="match status" value="1"/>
</dbReference>
<sequence>MMTFLPKVEQLSSRVVRILGCNPGPMTLQGTNTYLVGTGPCRILIDTGEPAVPEYIRFLKQTLTQLNASIQEILVTHWHIDHVGGISDILKNVTNGTKVHISKLSQQPPKEETIGEDGIQYTYLKDGDVLETEGATLRVVYTPGHTSDHMSLILKEENAIFSGDCILGEGTTVFEDLNDYMQSLEKLLTLKPALIYPGHGPVIQAAADKIRAYIAHRNSREQQILKIFEQQSGKFLTSEDLVKIIYKDTPEHLHQAAENNINHHLTKLRKEGKLMKNDVSQSWKSML</sequence>
<dbReference type="Gene3D" id="3.60.15.10">
    <property type="entry name" value="Ribonuclease Z/Hydroxyacylglutathione hydrolase-like"/>
    <property type="match status" value="1"/>
</dbReference>
<dbReference type="KEGG" id="cmk:103174560"/>
<name>V9KZK8_CALMI</name>
<reference evidence="10 12" key="3">
    <citation type="journal article" date="2014" name="Nature">
        <title>Elephant shark genome provides unique insights into gnathostome evolution.</title>
        <authorList>
            <consortium name="International Elephant Shark Genome Sequencing Consortium"/>
            <person name="Venkatesh B."/>
            <person name="Lee A.P."/>
            <person name="Ravi V."/>
            <person name="Maurya A.K."/>
            <person name="Lian M.M."/>
            <person name="Swann J.B."/>
            <person name="Ohta Y."/>
            <person name="Flajnik M.F."/>
            <person name="Sutoh Y."/>
            <person name="Kasahara M."/>
            <person name="Hoon S."/>
            <person name="Gangu V."/>
            <person name="Roy S.W."/>
            <person name="Irimia M."/>
            <person name="Korzh V."/>
            <person name="Kondrychyn I."/>
            <person name="Lim Z.W."/>
            <person name="Tay B.H."/>
            <person name="Tohari S."/>
            <person name="Kong K.W."/>
            <person name="Ho S."/>
            <person name="Lorente-Galdos B."/>
            <person name="Quilez J."/>
            <person name="Marques-Bonet T."/>
            <person name="Raney B.J."/>
            <person name="Ingham P.W."/>
            <person name="Tay A."/>
            <person name="Hillier L.W."/>
            <person name="Minx P."/>
            <person name="Boehm T."/>
            <person name="Wilson R.K."/>
            <person name="Brenner S."/>
            <person name="Warren W.C."/>
        </authorList>
    </citation>
    <scope>NUCLEOTIDE SEQUENCE</scope>
    <source>
        <tissue evidence="10">Liver</tissue>
    </source>
</reference>
<dbReference type="RefSeq" id="XP_007885151.1">
    <property type="nucleotide sequence ID" value="XM_007886960.2"/>
</dbReference>
<dbReference type="InterPro" id="IPR036388">
    <property type="entry name" value="WH-like_DNA-bd_sf"/>
</dbReference>
<gene>
    <name evidence="11" type="primary">lactb2</name>
</gene>
<dbReference type="SUPFAM" id="SSF56281">
    <property type="entry name" value="Metallo-hydrolase/oxidoreductase"/>
    <property type="match status" value="1"/>
</dbReference>
<dbReference type="InterPro" id="IPR036866">
    <property type="entry name" value="RibonucZ/Hydroxyglut_hydro"/>
</dbReference>
<accession>V9KZK8</accession>
<comment type="similarity">
    <text evidence="2">Belongs to the metallo-beta-lactamase superfamily. Glyoxalase II family.</text>
</comment>
<dbReference type="GO" id="GO:0016787">
    <property type="term" value="F:hydrolase activity"/>
    <property type="evidence" value="ECO:0007669"/>
    <property type="project" value="UniProtKB-KW"/>
</dbReference>
<dbReference type="PANTHER" id="PTHR23131:SF0">
    <property type="entry name" value="ENDORIBONUCLEASE LACTB2"/>
    <property type="match status" value="1"/>
</dbReference>
<comment type="function">
    <text evidence="1">Endoribonuclease; cleaves preferentially 3' to purine-pyrimidine dinucleotide motifs in single-stranded RNA. The cleavage product contains a free 3' -OH group. Has no activity with double-stranded RNA or DNA. Required for normal mitochondrial function and cell viability.</text>
</comment>
<dbReference type="SMART" id="SM00849">
    <property type="entry name" value="Lactamase_B"/>
    <property type="match status" value="1"/>
</dbReference>
<protein>
    <recommendedName>
        <fullName evidence="3">Endoribonuclease LACTB2</fullName>
    </recommendedName>
    <alternativeName>
        <fullName evidence="8">Beta-lactamase-like protein 2</fullName>
    </alternativeName>
</protein>
<dbReference type="Gene3D" id="1.10.10.10">
    <property type="entry name" value="Winged helix-like DNA-binding domain superfamily/Winged helix DNA-binding domain"/>
    <property type="match status" value="1"/>
</dbReference>
<reference evidence="12" key="1">
    <citation type="journal article" date="2006" name="Science">
        <title>Ancient noncoding elements conserved in the human genome.</title>
        <authorList>
            <person name="Venkatesh B."/>
            <person name="Kirkness E.F."/>
            <person name="Loh Y.H."/>
            <person name="Halpern A.L."/>
            <person name="Lee A.P."/>
            <person name="Johnson J."/>
            <person name="Dandona N."/>
            <person name="Viswanathan L.D."/>
            <person name="Tay A."/>
            <person name="Venter J.C."/>
            <person name="Strausberg R.L."/>
            <person name="Brenner S."/>
        </authorList>
    </citation>
    <scope>NUCLEOTIDE SEQUENCE [LARGE SCALE GENOMIC DNA]</scope>
</reference>
<evidence type="ECO:0000313" key="11">
    <source>
        <dbReference type="Ensembl" id="ENSCMIP00000003206.1"/>
    </source>
</evidence>
<dbReference type="Ensembl" id="ENSCMIT00000003326.1">
    <property type="protein sequence ID" value="ENSCMIP00000003206.1"/>
    <property type="gene ID" value="ENSCMIG00000001906.1"/>
</dbReference>
<dbReference type="GeneTree" id="ENSGT00390000001710"/>
<evidence type="ECO:0000256" key="5">
    <source>
        <dbReference type="ARBA" id="ARBA00022759"/>
    </source>
</evidence>
<evidence type="ECO:0000256" key="3">
    <source>
        <dbReference type="ARBA" id="ARBA00019428"/>
    </source>
</evidence>
<keyword evidence="12" id="KW-1185">Reference proteome</keyword>
<keyword evidence="6" id="KW-0378">Hydrolase</keyword>
<feature type="domain" description="Metallo-beta-lactamase" evidence="9">
    <location>
        <begin position="30"/>
        <end position="199"/>
    </location>
</feature>
<dbReference type="InterPro" id="IPR050662">
    <property type="entry name" value="Sec-metab_biosynth-thioest"/>
</dbReference>
<dbReference type="GO" id="GO:0003727">
    <property type="term" value="F:single-stranded RNA binding"/>
    <property type="evidence" value="ECO:0007669"/>
    <property type="project" value="TreeGrafter"/>
</dbReference>
<evidence type="ECO:0000259" key="9">
    <source>
        <dbReference type="SMART" id="SM00849"/>
    </source>
</evidence>
<dbReference type="GO" id="GO:0046872">
    <property type="term" value="F:metal ion binding"/>
    <property type="evidence" value="ECO:0007669"/>
    <property type="project" value="UniProtKB-KW"/>
</dbReference>
<dbReference type="AlphaFoldDB" id="V9KZK8"/>
<keyword evidence="4" id="KW-0479">Metal-binding</keyword>
<dbReference type="GO" id="GO:0005759">
    <property type="term" value="C:mitochondrial matrix"/>
    <property type="evidence" value="ECO:0007669"/>
    <property type="project" value="TreeGrafter"/>
</dbReference>
<dbReference type="Pfam" id="PF00753">
    <property type="entry name" value="Lactamase_B"/>
    <property type="match status" value="1"/>
</dbReference>
<dbReference type="PANTHER" id="PTHR23131">
    <property type="entry name" value="ENDORIBONUCLEASE LACTB2"/>
    <property type="match status" value="1"/>
</dbReference>
<evidence type="ECO:0000256" key="8">
    <source>
        <dbReference type="ARBA" id="ARBA00032142"/>
    </source>
</evidence>
<keyword evidence="5" id="KW-0255">Endonuclease</keyword>
<evidence type="ECO:0000256" key="6">
    <source>
        <dbReference type="ARBA" id="ARBA00022801"/>
    </source>
</evidence>
<dbReference type="GO" id="GO:0004521">
    <property type="term" value="F:RNA endonuclease activity"/>
    <property type="evidence" value="ECO:0007669"/>
    <property type="project" value="TreeGrafter"/>
</dbReference>
<dbReference type="EMBL" id="JW871842">
    <property type="protein sequence ID" value="AFP04360.1"/>
    <property type="molecule type" value="mRNA"/>
</dbReference>
<dbReference type="InterPro" id="IPR001279">
    <property type="entry name" value="Metallo-B-lactamas"/>
</dbReference>
<evidence type="ECO:0000256" key="7">
    <source>
        <dbReference type="ARBA" id="ARBA00022833"/>
    </source>
</evidence>
<dbReference type="Proteomes" id="UP000314986">
    <property type="component" value="Unassembled WGS sequence"/>
</dbReference>
<evidence type="ECO:0000313" key="12">
    <source>
        <dbReference type="Proteomes" id="UP000314986"/>
    </source>
</evidence>
<dbReference type="OMA" id="WQAMDVV"/>
<dbReference type="InterPro" id="IPR041516">
    <property type="entry name" value="LACTB2_WH"/>
</dbReference>
<dbReference type="GeneID" id="103174560"/>
<evidence type="ECO:0000256" key="4">
    <source>
        <dbReference type="ARBA" id="ARBA00022723"/>
    </source>
</evidence>
<proteinExistence type="evidence at transcript level"/>
<reference evidence="11" key="4">
    <citation type="submission" date="2025-05" db="UniProtKB">
        <authorList>
            <consortium name="Ensembl"/>
        </authorList>
    </citation>
    <scope>IDENTIFICATION</scope>
</reference>
<evidence type="ECO:0000313" key="10">
    <source>
        <dbReference type="EMBL" id="AFP04360.1"/>
    </source>
</evidence>
<keyword evidence="5" id="KW-0540">Nuclease</keyword>
<evidence type="ECO:0000256" key="1">
    <source>
        <dbReference type="ARBA" id="ARBA00002153"/>
    </source>
</evidence>
<evidence type="ECO:0000256" key="2">
    <source>
        <dbReference type="ARBA" id="ARBA00006759"/>
    </source>
</evidence>